<dbReference type="SUPFAM" id="SSF53756">
    <property type="entry name" value="UDP-Glycosyltransferase/glycogen phosphorylase"/>
    <property type="match status" value="1"/>
</dbReference>
<dbReference type="InterPro" id="IPR002213">
    <property type="entry name" value="UDP_glucos_trans"/>
</dbReference>
<accession>A0ABT5DD92</accession>
<evidence type="ECO:0000256" key="2">
    <source>
        <dbReference type="ARBA" id="ARBA00022676"/>
    </source>
</evidence>
<evidence type="ECO:0000313" key="6">
    <source>
        <dbReference type="EMBL" id="MDC0711645.1"/>
    </source>
</evidence>
<comment type="similarity">
    <text evidence="1">Belongs to the glycosyltransferase 28 family.</text>
</comment>
<evidence type="ECO:0000256" key="3">
    <source>
        <dbReference type="ARBA" id="ARBA00022679"/>
    </source>
</evidence>
<comment type="caution">
    <text evidence="6">The sequence shown here is derived from an EMBL/GenBank/DDBJ whole genome shotgun (WGS) entry which is preliminary data.</text>
</comment>
<dbReference type="InterPro" id="IPR010610">
    <property type="entry name" value="EryCIII-like_C"/>
</dbReference>
<dbReference type="InterPro" id="IPR048284">
    <property type="entry name" value="EryCIII-like_N"/>
</dbReference>
<dbReference type="EMBL" id="JAQNDM010000002">
    <property type="protein sequence ID" value="MDC0711645.1"/>
    <property type="molecule type" value="Genomic_DNA"/>
</dbReference>
<reference evidence="6 7" key="1">
    <citation type="submission" date="2022-11" db="EMBL/GenBank/DDBJ databases">
        <title>Minimal conservation of predation-associated metabolite biosynthetic gene clusters underscores biosynthetic potential of Myxococcota including descriptions for ten novel species: Archangium lansinium sp. nov., Myxococcus landrumus sp. nov., Nannocystis bai.</title>
        <authorList>
            <person name="Ahearne A."/>
            <person name="Stevens C."/>
            <person name="Dowd S."/>
        </authorList>
    </citation>
    <scope>NUCLEOTIDE SEQUENCE [LARGE SCALE GENOMIC DNA]</scope>
    <source>
        <strain evidence="6 7">NCWAL01</strain>
    </source>
</reference>
<proteinExistence type="inferred from homology"/>
<dbReference type="PANTHER" id="PTHR48050:SF13">
    <property type="entry name" value="STEROL 3-BETA-GLUCOSYLTRANSFERASE UGT80A2"/>
    <property type="match status" value="1"/>
</dbReference>
<dbReference type="InterPro" id="IPR050426">
    <property type="entry name" value="Glycosyltransferase_28"/>
</dbReference>
<keyword evidence="2" id="KW-0328">Glycosyltransferase</keyword>
<dbReference type="CDD" id="cd03784">
    <property type="entry name" value="GT1_Gtf-like"/>
    <property type="match status" value="1"/>
</dbReference>
<sequence length="394" mass="43604">MRVLFTTTPATGHFHPLVPTARALQQAGHEVAFAAAEAFRSQVEASGFLVFPAGASFESLGFDVQRDAEPLSRLGLPEQLEKVLDLFVDRLARPMARDLGKVCKRWRPDLLISESAEFAGPMVAEQQGIPYATIQVGGTGSLGEENKALFARRLDVVRAEQGLPPDPELKALFRYLHLSFMPAAYFGGPLPSTTQYLKLEVFDQSGCERLPEWMASLGSRPVVYATLGTVFNKLIRYLSTITEALREEPVELIVTVGRDMDPARLGPQPSNVHVERYIPQSLLLPRCELAILHGGYNSVMSALYVGLPVLIMPLAADQPMNAQSCERLGVGRRVNPDTLTPEILRQQVREMMRDGSYRERARRFQAESQALPGMAEGVAMLEKLSREHQPLVRA</sequence>
<keyword evidence="3" id="KW-0808">Transferase</keyword>
<evidence type="ECO:0000259" key="4">
    <source>
        <dbReference type="Pfam" id="PF06722"/>
    </source>
</evidence>
<dbReference type="Proteomes" id="UP001221838">
    <property type="component" value="Unassembled WGS sequence"/>
</dbReference>
<keyword evidence="7" id="KW-1185">Reference proteome</keyword>
<dbReference type="Pfam" id="PF21036">
    <property type="entry name" value="EryCIII-like_N"/>
    <property type="match status" value="1"/>
</dbReference>
<dbReference type="RefSeq" id="WP_272141629.1">
    <property type="nucleotide sequence ID" value="NZ_JAQNDM010000002.1"/>
</dbReference>
<gene>
    <name evidence="6" type="ORF">POL68_24465</name>
</gene>
<dbReference type="PANTHER" id="PTHR48050">
    <property type="entry name" value="STEROL 3-BETA-GLUCOSYLTRANSFERASE"/>
    <property type="match status" value="1"/>
</dbReference>
<protein>
    <submittedName>
        <fullName evidence="6">Glycosyltransferase</fullName>
    </submittedName>
</protein>
<feature type="domain" description="Erythromycin biosynthesis protein CIII-like N-terminal" evidence="5">
    <location>
        <begin position="23"/>
        <end position="139"/>
    </location>
</feature>
<dbReference type="Gene3D" id="3.40.50.2000">
    <property type="entry name" value="Glycogen Phosphorylase B"/>
    <property type="match status" value="2"/>
</dbReference>
<organism evidence="6 7">
    <name type="scientific">Stigmatella ashevillensis</name>
    <dbReference type="NCBI Taxonomy" id="2995309"/>
    <lineage>
        <taxon>Bacteria</taxon>
        <taxon>Pseudomonadati</taxon>
        <taxon>Myxococcota</taxon>
        <taxon>Myxococcia</taxon>
        <taxon>Myxococcales</taxon>
        <taxon>Cystobacterineae</taxon>
        <taxon>Archangiaceae</taxon>
        <taxon>Stigmatella</taxon>
    </lineage>
</organism>
<evidence type="ECO:0000313" key="7">
    <source>
        <dbReference type="Proteomes" id="UP001221838"/>
    </source>
</evidence>
<evidence type="ECO:0000259" key="5">
    <source>
        <dbReference type="Pfam" id="PF21036"/>
    </source>
</evidence>
<name>A0ABT5DD92_9BACT</name>
<evidence type="ECO:0000256" key="1">
    <source>
        <dbReference type="ARBA" id="ARBA00006962"/>
    </source>
</evidence>
<dbReference type="Pfam" id="PF06722">
    <property type="entry name" value="EryCIII-like_C"/>
    <property type="match status" value="1"/>
</dbReference>
<feature type="domain" description="Erythromycin biosynthesis protein CIII-like C-terminal" evidence="4">
    <location>
        <begin position="250"/>
        <end position="384"/>
    </location>
</feature>